<protein>
    <submittedName>
        <fullName evidence="2">Uncharacterized protein</fullName>
    </submittedName>
</protein>
<keyword evidence="1" id="KW-0472">Membrane</keyword>
<comment type="caution">
    <text evidence="2">The sequence shown here is derived from an EMBL/GenBank/DDBJ whole genome shotgun (WGS) entry which is preliminary data.</text>
</comment>
<proteinExistence type="predicted"/>
<sequence length="190" mass="22186">MQRFIKIFFILILLLGTVYLVLPAPDNFPGLPDAVKSIEPGDTTQMANVSAYYTDLSRKEVVDFYFNYFSRSPFLNIPLISYKLNHPPERIREVLRGTQQSTYVEEIVHPFRESVFVSGFEWNNDPFTPPWAQKQNILIVNGKTYQFKVTVFYQTSSIWMRLIIFYLAMGLCCLLINETGRLIKRLKHES</sequence>
<gene>
    <name evidence="2" type="ORF">COV89_01955</name>
</gene>
<dbReference type="EMBL" id="PCVI01000030">
    <property type="protein sequence ID" value="PIQ70156.1"/>
    <property type="molecule type" value="Genomic_DNA"/>
</dbReference>
<feature type="transmembrane region" description="Helical" evidence="1">
    <location>
        <begin position="158"/>
        <end position="177"/>
    </location>
</feature>
<reference evidence="2 3" key="1">
    <citation type="submission" date="2017-09" db="EMBL/GenBank/DDBJ databases">
        <title>Depth-based differentiation of microbial function through sediment-hosted aquifers and enrichment of novel symbionts in the deep terrestrial subsurface.</title>
        <authorList>
            <person name="Probst A.J."/>
            <person name="Ladd B."/>
            <person name="Jarett J.K."/>
            <person name="Geller-Mcgrath D.E."/>
            <person name="Sieber C.M."/>
            <person name="Emerson J.B."/>
            <person name="Anantharaman K."/>
            <person name="Thomas B.C."/>
            <person name="Malmstrom R."/>
            <person name="Stieglmeier M."/>
            <person name="Klingl A."/>
            <person name="Woyke T."/>
            <person name="Ryan C.M."/>
            <person name="Banfield J.F."/>
        </authorList>
    </citation>
    <scope>NUCLEOTIDE SEQUENCE [LARGE SCALE GENOMIC DNA]</scope>
    <source>
        <strain evidence="2">CG11_big_fil_rev_8_21_14_0_20_40_12</strain>
    </source>
</reference>
<name>A0A2H0KFY7_9BACT</name>
<evidence type="ECO:0000313" key="2">
    <source>
        <dbReference type="EMBL" id="PIQ70156.1"/>
    </source>
</evidence>
<organism evidence="2 3">
    <name type="scientific">Candidatus Shapirobacteria bacterium CG11_big_fil_rev_8_21_14_0_20_40_12</name>
    <dbReference type="NCBI Taxonomy" id="1974889"/>
    <lineage>
        <taxon>Bacteria</taxon>
        <taxon>Candidatus Shapironibacteriota</taxon>
    </lineage>
</organism>
<evidence type="ECO:0000313" key="3">
    <source>
        <dbReference type="Proteomes" id="UP000231371"/>
    </source>
</evidence>
<keyword evidence="1" id="KW-1133">Transmembrane helix</keyword>
<keyword evidence="1" id="KW-0812">Transmembrane</keyword>
<evidence type="ECO:0000256" key="1">
    <source>
        <dbReference type="SAM" id="Phobius"/>
    </source>
</evidence>
<dbReference type="Proteomes" id="UP000231371">
    <property type="component" value="Unassembled WGS sequence"/>
</dbReference>
<accession>A0A2H0KFY7</accession>
<dbReference type="AlphaFoldDB" id="A0A2H0KFY7"/>